<organism evidence="1 2">
    <name type="scientific">Catharanthus roseus</name>
    <name type="common">Madagascar periwinkle</name>
    <name type="synonym">Vinca rosea</name>
    <dbReference type="NCBI Taxonomy" id="4058"/>
    <lineage>
        <taxon>Eukaryota</taxon>
        <taxon>Viridiplantae</taxon>
        <taxon>Streptophyta</taxon>
        <taxon>Embryophyta</taxon>
        <taxon>Tracheophyta</taxon>
        <taxon>Spermatophyta</taxon>
        <taxon>Magnoliopsida</taxon>
        <taxon>eudicotyledons</taxon>
        <taxon>Gunneridae</taxon>
        <taxon>Pentapetalae</taxon>
        <taxon>asterids</taxon>
        <taxon>lamiids</taxon>
        <taxon>Gentianales</taxon>
        <taxon>Apocynaceae</taxon>
        <taxon>Rauvolfioideae</taxon>
        <taxon>Vinceae</taxon>
        <taxon>Catharanthinae</taxon>
        <taxon>Catharanthus</taxon>
    </lineage>
</organism>
<dbReference type="EMBL" id="CM044705">
    <property type="protein sequence ID" value="KAI5663904.1"/>
    <property type="molecule type" value="Genomic_DNA"/>
</dbReference>
<name>A0ACC0ATM9_CATRO</name>
<reference evidence="2" key="1">
    <citation type="journal article" date="2023" name="Nat. Plants">
        <title>Single-cell RNA sequencing provides a high-resolution roadmap for understanding the multicellular compartmentation of specialized metabolism.</title>
        <authorList>
            <person name="Sun S."/>
            <person name="Shen X."/>
            <person name="Li Y."/>
            <person name="Li Y."/>
            <person name="Wang S."/>
            <person name="Li R."/>
            <person name="Zhang H."/>
            <person name="Shen G."/>
            <person name="Guo B."/>
            <person name="Wei J."/>
            <person name="Xu J."/>
            <person name="St-Pierre B."/>
            <person name="Chen S."/>
            <person name="Sun C."/>
        </authorList>
    </citation>
    <scope>NUCLEOTIDE SEQUENCE [LARGE SCALE GENOMIC DNA]</scope>
</reference>
<dbReference type="Proteomes" id="UP001060085">
    <property type="component" value="Linkage Group LG05"/>
</dbReference>
<accession>A0ACC0ATM9</accession>
<proteinExistence type="predicted"/>
<keyword evidence="2" id="KW-1185">Reference proteome</keyword>
<gene>
    <name evidence="1" type="ORF">M9H77_23227</name>
</gene>
<comment type="caution">
    <text evidence="1">The sequence shown here is derived from an EMBL/GenBank/DDBJ whole genome shotgun (WGS) entry which is preliminary data.</text>
</comment>
<evidence type="ECO:0000313" key="2">
    <source>
        <dbReference type="Proteomes" id="UP001060085"/>
    </source>
</evidence>
<evidence type="ECO:0000313" key="1">
    <source>
        <dbReference type="EMBL" id="KAI5663904.1"/>
    </source>
</evidence>
<sequence length="133" mass="15370">MEMFSNELFITINKWSTIFLIHHGKGWKYRANKRIVNLSLQEICIVSIMVVAMDSMLMVATTMEMEISLLEDMLELRTKSLNVGKSLSSDTTVKNTCSGDQPCYINIKPLQKTITTAKERKIKKLLIYYKRTE</sequence>
<protein>
    <submittedName>
        <fullName evidence="1">Uncharacterized protein</fullName>
    </submittedName>
</protein>